<dbReference type="GO" id="GO:0004523">
    <property type="term" value="F:RNA-DNA hybrid ribonuclease activity"/>
    <property type="evidence" value="ECO:0007669"/>
    <property type="project" value="InterPro"/>
</dbReference>
<reference evidence="3" key="1">
    <citation type="submission" date="2018-11" db="EMBL/GenBank/DDBJ databases">
        <authorList>
            <consortium name="Genoscope - CEA"/>
            <person name="William W."/>
        </authorList>
    </citation>
    <scope>NUCLEOTIDE SEQUENCE</scope>
</reference>
<dbReference type="InterPro" id="IPR036397">
    <property type="entry name" value="RNaseH_sf"/>
</dbReference>
<dbReference type="PANTHER" id="PTHR34146:SF11">
    <property type="entry name" value="RIBONUCLEASE H-LIKE SUPERFAMILY PROTEIN"/>
    <property type="match status" value="1"/>
</dbReference>
<dbReference type="InterPro" id="IPR044730">
    <property type="entry name" value="RNase_H-like_dom_plant"/>
</dbReference>
<dbReference type="GO" id="GO:0003676">
    <property type="term" value="F:nucleic acid binding"/>
    <property type="evidence" value="ECO:0007669"/>
    <property type="project" value="InterPro"/>
</dbReference>
<evidence type="ECO:0000259" key="1">
    <source>
        <dbReference type="Pfam" id="PF13456"/>
    </source>
</evidence>
<dbReference type="InterPro" id="IPR002156">
    <property type="entry name" value="RNaseH_domain"/>
</dbReference>
<dbReference type="EMBL" id="LR031574">
    <property type="protein sequence ID" value="VDC99631.1"/>
    <property type="molecule type" value="Genomic_DNA"/>
</dbReference>
<dbReference type="Proteomes" id="UP000694005">
    <property type="component" value="Chromosome A07"/>
</dbReference>
<dbReference type="AlphaFoldDB" id="A0A3P6BTG1"/>
<dbReference type="CDD" id="cd06222">
    <property type="entry name" value="RNase_H_like"/>
    <property type="match status" value="1"/>
</dbReference>
<dbReference type="Gramene" id="A07p26550.2_BraZ1">
    <property type="protein sequence ID" value="A07p26550.2_BraZ1.CDS.1"/>
    <property type="gene ID" value="A07g26550.2_BraZ1"/>
</dbReference>
<evidence type="ECO:0000313" key="2">
    <source>
        <dbReference type="EMBL" id="CAG7903011.1"/>
    </source>
</evidence>
<dbReference type="Pfam" id="PF13456">
    <property type="entry name" value="RVT_3"/>
    <property type="match status" value="1"/>
</dbReference>
<feature type="domain" description="RNase H type-1" evidence="1">
    <location>
        <begin position="128"/>
        <end position="209"/>
    </location>
</feature>
<dbReference type="SUPFAM" id="SSF53098">
    <property type="entry name" value="Ribonuclease H-like"/>
    <property type="match status" value="1"/>
</dbReference>
<proteinExistence type="predicted"/>
<name>A0A3P6BTG1_BRACM</name>
<dbReference type="InterPro" id="IPR012337">
    <property type="entry name" value="RNaseH-like_sf"/>
</dbReference>
<sequence>VETERHVLLQCPFAINVWNLVPAMSKLDPTFVTSPGTLLQGSRRMINLPPTGFGGTALYPWIFWYLWVGRNKVIFENRGMTEQEIVSLAVKEARIWHAAQQEQPSRAPGLETRIPHVGRTVSEAQCFIDAAWNAGSSGGGFGCIFKDTNNNTMHQFSSNRSSVGSSFVAEALAVKACLKAARSLGLSKLTVWSDSKSLVMAISNKEKITEAQGVLFDIS</sequence>
<gene>
    <name evidence="3" type="ORF">BRAA07T30121Z</name>
    <name evidence="2" type="ORF">BRAPAZ1V2_A07P26550.2</name>
</gene>
<organism evidence="3">
    <name type="scientific">Brassica campestris</name>
    <name type="common">Field mustard</name>
    <dbReference type="NCBI Taxonomy" id="3711"/>
    <lineage>
        <taxon>Eukaryota</taxon>
        <taxon>Viridiplantae</taxon>
        <taxon>Streptophyta</taxon>
        <taxon>Embryophyta</taxon>
        <taxon>Tracheophyta</taxon>
        <taxon>Spermatophyta</taxon>
        <taxon>Magnoliopsida</taxon>
        <taxon>eudicotyledons</taxon>
        <taxon>Gunneridae</taxon>
        <taxon>Pentapetalae</taxon>
        <taxon>rosids</taxon>
        <taxon>malvids</taxon>
        <taxon>Brassicales</taxon>
        <taxon>Brassicaceae</taxon>
        <taxon>Brassiceae</taxon>
        <taxon>Brassica</taxon>
    </lineage>
</organism>
<accession>A0A3P6BTG1</accession>
<dbReference type="Gene3D" id="3.30.420.10">
    <property type="entry name" value="Ribonuclease H-like superfamily/Ribonuclease H"/>
    <property type="match status" value="1"/>
</dbReference>
<evidence type="ECO:0000313" key="3">
    <source>
        <dbReference type="EMBL" id="VDC99631.1"/>
    </source>
</evidence>
<protein>
    <recommendedName>
        <fullName evidence="1">RNase H type-1 domain-containing protein</fullName>
    </recommendedName>
</protein>
<dbReference type="EMBL" id="LS974623">
    <property type="protein sequence ID" value="CAG7903011.1"/>
    <property type="molecule type" value="Genomic_DNA"/>
</dbReference>
<dbReference type="PANTHER" id="PTHR34146">
    <property type="entry name" value="POLYNUCLEOTIDYL TRANSFERASE, RIBONUCLEASE H-LIKE SUPERFAMILY PROTEIN-RELATED"/>
    <property type="match status" value="1"/>
</dbReference>
<feature type="non-terminal residue" evidence="3">
    <location>
        <position position="1"/>
    </location>
</feature>